<proteinExistence type="predicted"/>
<organism evidence="2 3">
    <name type="scientific">Thalictrum thalictroides</name>
    <name type="common">Rue-anemone</name>
    <name type="synonym">Anemone thalictroides</name>
    <dbReference type="NCBI Taxonomy" id="46969"/>
    <lineage>
        <taxon>Eukaryota</taxon>
        <taxon>Viridiplantae</taxon>
        <taxon>Streptophyta</taxon>
        <taxon>Embryophyta</taxon>
        <taxon>Tracheophyta</taxon>
        <taxon>Spermatophyta</taxon>
        <taxon>Magnoliopsida</taxon>
        <taxon>Ranunculales</taxon>
        <taxon>Ranunculaceae</taxon>
        <taxon>Thalictroideae</taxon>
        <taxon>Thalictrum</taxon>
    </lineage>
</organism>
<name>A0A7J6X9D5_THATH</name>
<evidence type="ECO:0000313" key="2">
    <source>
        <dbReference type="EMBL" id="KAF5205518.1"/>
    </source>
</evidence>
<dbReference type="OrthoDB" id="1418158at2759"/>
<feature type="compositionally biased region" description="Basic and acidic residues" evidence="1">
    <location>
        <begin position="151"/>
        <end position="168"/>
    </location>
</feature>
<comment type="caution">
    <text evidence="2">The sequence shown here is derived from an EMBL/GenBank/DDBJ whole genome shotgun (WGS) entry which is preliminary data.</text>
</comment>
<dbReference type="Proteomes" id="UP000554482">
    <property type="component" value="Unassembled WGS sequence"/>
</dbReference>
<dbReference type="AlphaFoldDB" id="A0A7J6X9D5"/>
<accession>A0A7J6X9D5</accession>
<gene>
    <name evidence="2" type="ORF">FRX31_004895</name>
</gene>
<keyword evidence="3" id="KW-1185">Reference proteome</keyword>
<sequence length="501" mass="56423">MCKIHHHEDYERVDAGQPWHIMGCILLIEPYTSQMNSAAVVFNRIPLWICFKGLLLEHLVKTTISMIAADAGEVIDVQPENDHPTSADDFRARIWVDINKPLLKGTFVNTIHQGWLWIPIKYINPPHLTCKLCMYLGHDYRSCTTTQERKIQAEKNNEKEAANKHKAESSQSQAEWPHVCMNEQSQLITIESLITPGALNQNTGQLLTYGTSYNLGLAQHVSPNQAPSKNQNMEVYVGLGSDNNTYKELEACLAKKELLLIELDQVKKTELSLLNQLNYTTPSALISDNIKGDLINHDALTANPQPRPPLVIRESWRGGIQKFRNEKPDEIVLKDTSKGKEKFLTEESQQMSKKRKTNEDFDLSRTHTTNIQVHNQPSTIPSDQEALDLIHSFILRPTICNHLVNNQILNPLFLNLFHITTETQSTTAGINKMANHGTISVNVPQTEPVLLTTDNNGLITNDPFGGSEWRVGTFEAVAPQGSIHPLDGQLLDTYFCESNTR</sequence>
<dbReference type="PANTHER" id="PTHR31286">
    <property type="entry name" value="GLYCINE-RICH CELL WALL STRUCTURAL PROTEIN 1.8-LIKE"/>
    <property type="match status" value="1"/>
</dbReference>
<dbReference type="PANTHER" id="PTHR31286:SF167">
    <property type="entry name" value="OS09G0268800 PROTEIN"/>
    <property type="match status" value="1"/>
</dbReference>
<evidence type="ECO:0000256" key="1">
    <source>
        <dbReference type="SAM" id="MobiDB-lite"/>
    </source>
</evidence>
<evidence type="ECO:0000313" key="3">
    <source>
        <dbReference type="Proteomes" id="UP000554482"/>
    </source>
</evidence>
<feature type="non-terminal residue" evidence="2">
    <location>
        <position position="501"/>
    </location>
</feature>
<protein>
    <recommendedName>
        <fullName evidence="4">DUF4283 domain-containing protein</fullName>
    </recommendedName>
</protein>
<reference evidence="2 3" key="1">
    <citation type="submission" date="2020-06" db="EMBL/GenBank/DDBJ databases">
        <title>Transcriptomic and genomic resources for Thalictrum thalictroides and T. hernandezii: Facilitating candidate gene discovery in an emerging model plant lineage.</title>
        <authorList>
            <person name="Arias T."/>
            <person name="Riano-Pachon D.M."/>
            <person name="Di Stilio V.S."/>
        </authorList>
    </citation>
    <scope>NUCLEOTIDE SEQUENCE [LARGE SCALE GENOMIC DNA]</scope>
    <source>
        <strain evidence="3">cv. WT478/WT964</strain>
        <tissue evidence="2">Leaves</tissue>
    </source>
</reference>
<dbReference type="EMBL" id="JABWDY010003952">
    <property type="protein sequence ID" value="KAF5205518.1"/>
    <property type="molecule type" value="Genomic_DNA"/>
</dbReference>
<feature type="region of interest" description="Disordered" evidence="1">
    <location>
        <begin position="151"/>
        <end position="175"/>
    </location>
</feature>
<dbReference type="InterPro" id="IPR040256">
    <property type="entry name" value="At4g02000-like"/>
</dbReference>
<evidence type="ECO:0008006" key="4">
    <source>
        <dbReference type="Google" id="ProtNLM"/>
    </source>
</evidence>